<feature type="compositionally biased region" description="Polar residues" evidence="1">
    <location>
        <begin position="122"/>
        <end position="142"/>
    </location>
</feature>
<sequence>MDKSRCSSTPGHLIPPRRVTPPPWSRVLLPWHKNRESAEGVLPSQPQLQLHKGSGALYHQDSTSLPSQALFLPVGLLPQGPKLDVGKNHETTANLLLTHLSDHYPLQNRVGNISRKERAMQQYGQLSAAKTQSPASDSYTCDQDTKLGIK</sequence>
<name>A0ABQ9VPT8_SAGOE</name>
<gene>
    <name evidence="2" type="ORF">P7K49_010902</name>
</gene>
<feature type="compositionally biased region" description="Polar residues" evidence="1">
    <location>
        <begin position="1"/>
        <end position="10"/>
    </location>
</feature>
<feature type="region of interest" description="Disordered" evidence="1">
    <location>
        <begin position="1"/>
        <end position="24"/>
    </location>
</feature>
<protein>
    <submittedName>
        <fullName evidence="2">Uncharacterized protein</fullName>
    </submittedName>
</protein>
<comment type="caution">
    <text evidence="2">The sequence shown here is derived from an EMBL/GenBank/DDBJ whole genome shotgun (WGS) entry which is preliminary data.</text>
</comment>
<organism evidence="2 3">
    <name type="scientific">Saguinus oedipus</name>
    <name type="common">Cotton-top tamarin</name>
    <name type="synonym">Oedipomidas oedipus</name>
    <dbReference type="NCBI Taxonomy" id="9490"/>
    <lineage>
        <taxon>Eukaryota</taxon>
        <taxon>Metazoa</taxon>
        <taxon>Chordata</taxon>
        <taxon>Craniata</taxon>
        <taxon>Vertebrata</taxon>
        <taxon>Euteleostomi</taxon>
        <taxon>Mammalia</taxon>
        <taxon>Eutheria</taxon>
        <taxon>Euarchontoglires</taxon>
        <taxon>Primates</taxon>
        <taxon>Haplorrhini</taxon>
        <taxon>Platyrrhini</taxon>
        <taxon>Cebidae</taxon>
        <taxon>Callitrichinae</taxon>
        <taxon>Saguinus</taxon>
    </lineage>
</organism>
<dbReference type="EMBL" id="JASSZA010000005">
    <property type="protein sequence ID" value="KAK2111156.1"/>
    <property type="molecule type" value="Genomic_DNA"/>
</dbReference>
<feature type="region of interest" description="Disordered" evidence="1">
    <location>
        <begin position="122"/>
        <end position="150"/>
    </location>
</feature>
<evidence type="ECO:0000313" key="2">
    <source>
        <dbReference type="EMBL" id="KAK2111156.1"/>
    </source>
</evidence>
<evidence type="ECO:0000313" key="3">
    <source>
        <dbReference type="Proteomes" id="UP001266305"/>
    </source>
</evidence>
<dbReference type="Proteomes" id="UP001266305">
    <property type="component" value="Unassembled WGS sequence"/>
</dbReference>
<evidence type="ECO:0000256" key="1">
    <source>
        <dbReference type="SAM" id="MobiDB-lite"/>
    </source>
</evidence>
<reference evidence="2 3" key="1">
    <citation type="submission" date="2023-05" db="EMBL/GenBank/DDBJ databases">
        <title>B98-5 Cell Line De Novo Hybrid Assembly: An Optical Mapping Approach.</title>
        <authorList>
            <person name="Kananen K."/>
            <person name="Auerbach J.A."/>
            <person name="Kautto E."/>
            <person name="Blachly J.S."/>
        </authorList>
    </citation>
    <scope>NUCLEOTIDE SEQUENCE [LARGE SCALE GENOMIC DNA]</scope>
    <source>
        <strain evidence="2">B95-8</strain>
        <tissue evidence="2">Cell line</tissue>
    </source>
</reference>
<accession>A0ABQ9VPT8</accession>
<proteinExistence type="predicted"/>
<keyword evidence="3" id="KW-1185">Reference proteome</keyword>
<feature type="non-terminal residue" evidence="2">
    <location>
        <position position="150"/>
    </location>
</feature>